<keyword evidence="3" id="KW-1185">Reference proteome</keyword>
<evidence type="ECO:0000313" key="3">
    <source>
        <dbReference type="Proteomes" id="UP000324143"/>
    </source>
</evidence>
<dbReference type="EMBL" id="VSIX01000042">
    <property type="protein sequence ID" value="TYB31288.1"/>
    <property type="molecule type" value="Genomic_DNA"/>
</dbReference>
<reference evidence="2" key="1">
    <citation type="submission" date="2019-08" db="EMBL/GenBank/DDBJ databases">
        <title>Genomic characterization of a novel candidate phylum (ARYD3) from a high temperature, high salinity tertiary oil reservoir in north central Oklahoma, USA.</title>
        <authorList>
            <person name="Youssef N.H."/>
            <person name="Yadav A."/>
            <person name="Elshahed M.S."/>
        </authorList>
    </citation>
    <scope>NUCLEOTIDE SEQUENCE [LARGE SCALE GENOMIC DNA]</scope>
    <source>
        <strain evidence="2">ARYD3</strain>
    </source>
</reference>
<proteinExistence type="predicted"/>
<gene>
    <name evidence="2" type="ORF">FXF47_04975</name>
</gene>
<evidence type="ECO:0000256" key="1">
    <source>
        <dbReference type="SAM" id="Phobius"/>
    </source>
</evidence>
<sequence>MGVVVFIWILFGIAAGLVGSSRGGNGCLYFLAGFLLGPIGLITAFFEGKRCPRCQKKISNNAMVCPYCSYEFKSEN</sequence>
<keyword evidence="1" id="KW-1133">Transmembrane helix</keyword>
<keyword evidence="1" id="KW-0472">Membrane</keyword>
<accession>A0A5D0MJA2</accession>
<dbReference type="Proteomes" id="UP000324143">
    <property type="component" value="Unassembled WGS sequence"/>
</dbReference>
<protein>
    <submittedName>
        <fullName evidence="2">Zinc-ribbon domain-containing protein</fullName>
    </submittedName>
</protein>
<keyword evidence="1" id="KW-0812">Transmembrane</keyword>
<organism evidence="2 3">
    <name type="scientific">Candidatus Mcinerneyibacterium aminivorans</name>
    <dbReference type="NCBI Taxonomy" id="2703815"/>
    <lineage>
        <taxon>Bacteria</taxon>
        <taxon>Candidatus Macinerneyibacteriota</taxon>
        <taxon>Candidatus Mcinerneyibacteria</taxon>
        <taxon>Candidatus Mcinerneyibacteriales</taxon>
        <taxon>Candidatus Mcinerneyibacteriaceae</taxon>
        <taxon>Candidatus Mcinerneyibacterium</taxon>
    </lineage>
</organism>
<evidence type="ECO:0000313" key="2">
    <source>
        <dbReference type="EMBL" id="TYB31288.1"/>
    </source>
</evidence>
<name>A0A5D0MJA2_9BACT</name>
<feature type="transmembrane region" description="Helical" evidence="1">
    <location>
        <begin position="29"/>
        <end position="46"/>
    </location>
</feature>
<dbReference type="AlphaFoldDB" id="A0A5D0MJA2"/>
<comment type="caution">
    <text evidence="2">The sequence shown here is derived from an EMBL/GenBank/DDBJ whole genome shotgun (WGS) entry which is preliminary data.</text>
</comment>